<evidence type="ECO:0000256" key="4">
    <source>
        <dbReference type="ARBA" id="ARBA00022722"/>
    </source>
</evidence>
<dbReference type="RefSeq" id="WP_128745596.1">
    <property type="nucleotide sequence ID" value="NZ_CP035281.1"/>
</dbReference>
<dbReference type="CDD" id="cd00840">
    <property type="entry name" value="MPP_Mre11_N"/>
    <property type="match status" value="1"/>
</dbReference>
<comment type="subunit">
    <text evidence="2 7">Heterodimer of SbcC and SbcD.</text>
</comment>
<keyword evidence="4 7" id="KW-0540">Nuclease</keyword>
<keyword evidence="11" id="KW-1185">Reference proteome</keyword>
<dbReference type="InterPro" id="IPR004593">
    <property type="entry name" value="SbcD"/>
</dbReference>
<dbReference type="InterPro" id="IPR026843">
    <property type="entry name" value="SbcD_C"/>
</dbReference>
<dbReference type="OrthoDB" id="9773856at2"/>
<keyword evidence="5 7" id="KW-0378">Hydrolase</keyword>
<protein>
    <recommendedName>
        <fullName evidence="3 7">Nuclease SbcCD subunit D</fullName>
    </recommendedName>
</protein>
<dbReference type="PANTHER" id="PTHR30337:SF0">
    <property type="entry name" value="NUCLEASE SBCCD SUBUNIT D"/>
    <property type="match status" value="1"/>
</dbReference>
<keyword evidence="7" id="KW-0255">Endonuclease</keyword>
<comment type="similarity">
    <text evidence="1 7">Belongs to the SbcD family.</text>
</comment>
<keyword evidence="6 7" id="KW-0269">Exonuclease</keyword>
<comment type="function">
    <text evidence="7">SbcCD cleaves DNA hairpin structures. These structures can inhibit DNA replication and are intermediates in certain DNA recombination reactions. The complex acts as a 3'-&gt;5' double strand exonuclease that can open hairpins. It also has a 5' single-strand endonuclease activity.</text>
</comment>
<name>A0A410PVI4_9FIRM</name>
<dbReference type="InterPro" id="IPR041796">
    <property type="entry name" value="Mre11_N"/>
</dbReference>
<evidence type="ECO:0000256" key="6">
    <source>
        <dbReference type="ARBA" id="ARBA00022839"/>
    </source>
</evidence>
<feature type="domain" description="Calcineurin-like phosphoesterase" evidence="8">
    <location>
        <begin position="1"/>
        <end position="213"/>
    </location>
</feature>
<evidence type="ECO:0000256" key="7">
    <source>
        <dbReference type="RuleBase" id="RU363069"/>
    </source>
</evidence>
<dbReference type="PANTHER" id="PTHR30337">
    <property type="entry name" value="COMPONENT OF ATP-DEPENDENT DSDNA EXONUCLEASE"/>
    <property type="match status" value="1"/>
</dbReference>
<dbReference type="InterPro" id="IPR004843">
    <property type="entry name" value="Calcineurin-like_PHP"/>
</dbReference>
<keyword evidence="7" id="KW-0235">DNA replication</keyword>
<dbReference type="Pfam" id="PF00149">
    <property type="entry name" value="Metallophos"/>
    <property type="match status" value="1"/>
</dbReference>
<feature type="domain" description="Nuclease SbcCD subunit D C-terminal" evidence="9">
    <location>
        <begin position="262"/>
        <end position="353"/>
    </location>
</feature>
<dbReference type="GO" id="GO:0008408">
    <property type="term" value="F:3'-5' exonuclease activity"/>
    <property type="evidence" value="ECO:0007669"/>
    <property type="project" value="InterPro"/>
</dbReference>
<evidence type="ECO:0000259" key="8">
    <source>
        <dbReference type="Pfam" id="PF00149"/>
    </source>
</evidence>
<evidence type="ECO:0000313" key="11">
    <source>
        <dbReference type="Proteomes" id="UP000287601"/>
    </source>
</evidence>
<dbReference type="GO" id="GO:0006310">
    <property type="term" value="P:DNA recombination"/>
    <property type="evidence" value="ECO:0007669"/>
    <property type="project" value="UniProtKB-KW"/>
</dbReference>
<sequence>MKLIHLSDLHIGKRVNEFSMLEDQAYILTEIMKQIDEERPDAVIIAGDVYDKSVPPAEAVQLFDDFLVQLSERKPYIFIISGNHDSAERMAFGGRLMKNSRVYISPVFNGSVESIALQDSFGTVSVYMMPFLKPAYVRKYYPDAEISSYNDAVKTVMNRVKVDTSHRNILICHQFVTGAVCCDSEELSVGGLDNVDAGLFDAFDYVALGHLHGPQKIIKETVRYAGTPLKYSFSEVHHKKSMTVVELTEKGRVGVRTRELIPRRDMREIKGSYMEITAREYYKDMNREDYMHITLTDEEDIPDAVGKLRSIYPNIMKLDYDNVRTRSTFSIDRAESAERKSPLEIFEELYKKQNNQPMSGEQRAFSAQLIEKIWEEEL</sequence>
<organism evidence="10 11">
    <name type="scientific">Aminipila luticellarii</name>
    <dbReference type="NCBI Taxonomy" id="2507160"/>
    <lineage>
        <taxon>Bacteria</taxon>
        <taxon>Bacillati</taxon>
        <taxon>Bacillota</taxon>
        <taxon>Clostridia</taxon>
        <taxon>Peptostreptococcales</taxon>
        <taxon>Anaerovoracaceae</taxon>
        <taxon>Aminipila</taxon>
    </lineage>
</organism>
<dbReference type="SUPFAM" id="SSF56300">
    <property type="entry name" value="Metallo-dependent phosphatases"/>
    <property type="match status" value="1"/>
</dbReference>
<gene>
    <name evidence="7" type="primary">sbcD</name>
    <name evidence="10" type="ORF">EQM06_06690</name>
</gene>
<dbReference type="Pfam" id="PF12320">
    <property type="entry name" value="SbcD_C"/>
    <property type="match status" value="1"/>
</dbReference>
<reference evidence="10 11" key="1">
    <citation type="submission" date="2019-01" db="EMBL/GenBank/DDBJ databases">
        <title>Draft genomes of a novel of Aminipila strains.</title>
        <authorList>
            <person name="Ma S."/>
        </authorList>
    </citation>
    <scope>NUCLEOTIDE SEQUENCE [LARGE SCALE GENOMIC DNA]</scope>
    <source>
        <strain evidence="11">JN-39</strain>
    </source>
</reference>
<dbReference type="GO" id="GO:0004519">
    <property type="term" value="F:endonuclease activity"/>
    <property type="evidence" value="ECO:0007669"/>
    <property type="project" value="UniProtKB-KW"/>
</dbReference>
<dbReference type="Proteomes" id="UP000287601">
    <property type="component" value="Chromosome"/>
</dbReference>
<dbReference type="InterPro" id="IPR029052">
    <property type="entry name" value="Metallo-depent_PP-like"/>
</dbReference>
<proteinExistence type="inferred from homology"/>
<evidence type="ECO:0000256" key="3">
    <source>
        <dbReference type="ARBA" id="ARBA00013365"/>
    </source>
</evidence>
<evidence type="ECO:0000256" key="5">
    <source>
        <dbReference type="ARBA" id="ARBA00022801"/>
    </source>
</evidence>
<dbReference type="NCBIfam" id="TIGR00619">
    <property type="entry name" value="sbcd"/>
    <property type="match status" value="1"/>
</dbReference>
<evidence type="ECO:0000256" key="2">
    <source>
        <dbReference type="ARBA" id="ARBA00011322"/>
    </source>
</evidence>
<dbReference type="EMBL" id="CP035281">
    <property type="protein sequence ID" value="QAT42947.1"/>
    <property type="molecule type" value="Genomic_DNA"/>
</dbReference>
<dbReference type="Gene3D" id="3.60.21.10">
    <property type="match status" value="1"/>
</dbReference>
<evidence type="ECO:0000313" key="10">
    <source>
        <dbReference type="EMBL" id="QAT42947.1"/>
    </source>
</evidence>
<dbReference type="InterPro" id="IPR050535">
    <property type="entry name" value="DNA_Repair-Maintenance_Comp"/>
</dbReference>
<accession>A0A410PVI4</accession>
<dbReference type="AlphaFoldDB" id="A0A410PVI4"/>
<dbReference type="KEGG" id="amij:EQM06_06690"/>
<keyword evidence="7" id="KW-0233">DNA recombination</keyword>
<evidence type="ECO:0000256" key="1">
    <source>
        <dbReference type="ARBA" id="ARBA00010555"/>
    </source>
</evidence>
<dbReference type="GO" id="GO:0006260">
    <property type="term" value="P:DNA replication"/>
    <property type="evidence" value="ECO:0007669"/>
    <property type="project" value="UniProtKB-KW"/>
</dbReference>
<evidence type="ECO:0000259" key="9">
    <source>
        <dbReference type="Pfam" id="PF12320"/>
    </source>
</evidence>